<dbReference type="SUPFAM" id="SSF51126">
    <property type="entry name" value="Pectin lyase-like"/>
    <property type="match status" value="1"/>
</dbReference>
<dbReference type="Gene3D" id="2.160.20.10">
    <property type="entry name" value="Single-stranded right-handed beta-helix, Pectin lyase-like"/>
    <property type="match status" value="1"/>
</dbReference>
<accession>A0A4P6F1Z4</accession>
<name>A0A4P6F1Z4_9MICO</name>
<evidence type="ECO:0000256" key="2">
    <source>
        <dbReference type="SAM" id="SignalP"/>
    </source>
</evidence>
<protein>
    <recommendedName>
        <fullName evidence="3">Right handed beta helix domain-containing protein</fullName>
    </recommendedName>
</protein>
<evidence type="ECO:0000256" key="1">
    <source>
        <dbReference type="SAM" id="MobiDB-lite"/>
    </source>
</evidence>
<dbReference type="InterPro" id="IPR039448">
    <property type="entry name" value="Beta_helix"/>
</dbReference>
<proteinExistence type="predicted"/>
<dbReference type="Proteomes" id="UP000292118">
    <property type="component" value="Chromosome"/>
</dbReference>
<dbReference type="RefSeq" id="WP_129186903.1">
    <property type="nucleotide sequence ID" value="NZ_CP035493.1"/>
</dbReference>
<dbReference type="EMBL" id="CP035493">
    <property type="protein sequence ID" value="QAY69504.1"/>
    <property type="molecule type" value="Genomic_DNA"/>
</dbReference>
<feature type="region of interest" description="Disordered" evidence="1">
    <location>
        <begin position="373"/>
        <end position="403"/>
    </location>
</feature>
<evidence type="ECO:0000313" key="5">
    <source>
        <dbReference type="Proteomes" id="UP000292118"/>
    </source>
</evidence>
<dbReference type="InterPro" id="IPR012334">
    <property type="entry name" value="Pectin_lyas_fold"/>
</dbReference>
<feature type="signal peptide" evidence="2">
    <location>
        <begin position="1"/>
        <end position="23"/>
    </location>
</feature>
<keyword evidence="2" id="KW-0732">Signal</keyword>
<organism evidence="4 5">
    <name type="scientific">Xylanimonas protaetiae</name>
    <dbReference type="NCBI Taxonomy" id="2509457"/>
    <lineage>
        <taxon>Bacteria</taxon>
        <taxon>Bacillati</taxon>
        <taxon>Actinomycetota</taxon>
        <taxon>Actinomycetes</taxon>
        <taxon>Micrococcales</taxon>
        <taxon>Promicromonosporaceae</taxon>
        <taxon>Xylanimonas</taxon>
    </lineage>
</organism>
<evidence type="ECO:0000259" key="3">
    <source>
        <dbReference type="Pfam" id="PF13229"/>
    </source>
</evidence>
<dbReference type="InterPro" id="IPR006626">
    <property type="entry name" value="PbH1"/>
</dbReference>
<keyword evidence="5" id="KW-1185">Reference proteome</keyword>
<dbReference type="Pfam" id="PF13229">
    <property type="entry name" value="Beta_helix"/>
    <property type="match status" value="1"/>
</dbReference>
<feature type="region of interest" description="Disordered" evidence="1">
    <location>
        <begin position="28"/>
        <end position="55"/>
    </location>
</feature>
<dbReference type="OrthoDB" id="5113607at2"/>
<dbReference type="AlphaFoldDB" id="A0A4P6F1Z4"/>
<dbReference type="KEGG" id="xya:ET471_05150"/>
<sequence>MRAASPARAVLVAALLLGGAALAGCTGGPPPTAGPQSSAPVSPSPDAGSGDAGTIYASPGGAGDCQAPQTACALASALGIAEAGTRVELAAGEYGSMDLAADDRLAALDPPVVVEAPEGVVASFDRLGLDVPNVTWRGLTVTGVWFVNGPAEHTRIERAHVDGTGLFVRSKHVTVVDSLLENGSSVDGIQIGGAEDVLIEGNTVRDYDQAKDNGLHADCIQIFDSKQVTIRGNRLSNCYNAGLIISPGRREGSDGLLVESNFIQGCVVKTERCRGGSATDLRELTVKNVTVRNNTFMDGSVRVDPLEGMVFDRNIVEYISTCDAPVTNSIIEKWNAKACAVPAVVGRDGNRTGQVRVADRDAGDLRLTDVSSARITPSGDRTPAATSIEGTPMSPDVAGASMG</sequence>
<dbReference type="PROSITE" id="PS51257">
    <property type="entry name" value="PROKAR_LIPOPROTEIN"/>
    <property type="match status" value="1"/>
</dbReference>
<evidence type="ECO:0000313" key="4">
    <source>
        <dbReference type="EMBL" id="QAY69504.1"/>
    </source>
</evidence>
<dbReference type="SMART" id="SM00710">
    <property type="entry name" value="PbH1"/>
    <property type="match status" value="4"/>
</dbReference>
<dbReference type="InterPro" id="IPR011050">
    <property type="entry name" value="Pectin_lyase_fold/virulence"/>
</dbReference>
<gene>
    <name evidence="4" type="ORF">ET471_05150</name>
</gene>
<reference evidence="4 5" key="1">
    <citation type="submission" date="2019-01" db="EMBL/GenBank/DDBJ databases">
        <title>Genome sequencing of strain FW10M-9.</title>
        <authorList>
            <person name="Heo J."/>
            <person name="Kim S.-J."/>
            <person name="Kim J.-S."/>
            <person name="Hong S.-B."/>
            <person name="Kwon S.-W."/>
        </authorList>
    </citation>
    <scope>NUCLEOTIDE SEQUENCE [LARGE SCALE GENOMIC DNA]</scope>
    <source>
        <strain evidence="4 5">FW10M-9</strain>
    </source>
</reference>
<feature type="domain" description="Right handed beta helix" evidence="3">
    <location>
        <begin position="156"/>
        <end position="299"/>
    </location>
</feature>
<feature type="chain" id="PRO_5020473534" description="Right handed beta helix domain-containing protein" evidence="2">
    <location>
        <begin position="24"/>
        <end position="403"/>
    </location>
</feature>